<comment type="similarity">
    <text evidence="1">Belongs to the DNA2/NAM7 helicase family.</text>
</comment>
<evidence type="ECO:0000313" key="8">
    <source>
        <dbReference type="EMBL" id="QOY35008.1"/>
    </source>
</evidence>
<dbReference type="RefSeq" id="WP_071318130.1">
    <property type="nucleotide sequence ID" value="NZ_CP063356.2"/>
</dbReference>
<accession>A0A1S2LEJ8</accession>
<reference evidence="8" key="4">
    <citation type="submission" date="2020-10" db="EMBL/GenBank/DDBJ databases">
        <authorList>
            <person name="Bassil N.M."/>
            <person name="Lloyd J.R."/>
        </authorList>
    </citation>
    <scope>NUCLEOTIDE SEQUENCE</scope>
    <source>
        <strain evidence="8">NB2006</strain>
    </source>
</reference>
<dbReference type="PANTHER" id="PTHR43788">
    <property type="entry name" value="DNA2/NAM7 HELICASE FAMILY MEMBER"/>
    <property type="match status" value="1"/>
</dbReference>
<proteinExistence type="inferred from homology"/>
<keyword evidence="5" id="KW-0067">ATP-binding</keyword>
<protein>
    <submittedName>
        <fullName evidence="8">AAA family ATPase</fullName>
    </submittedName>
    <submittedName>
        <fullName evidence="7">DNA helicase</fullName>
    </submittedName>
</protein>
<dbReference type="Gene3D" id="3.40.50.300">
    <property type="entry name" value="P-loop containing nucleotide triphosphate hydrolases"/>
    <property type="match status" value="2"/>
</dbReference>
<dbReference type="SUPFAM" id="SSF52540">
    <property type="entry name" value="P-loop containing nucleoside triphosphate hydrolases"/>
    <property type="match status" value="1"/>
</dbReference>
<sequence>MDYMNEWQEALSVEINHLKKYGSTKYTVRHGHLITANHNDFTYYFETAVQVSIPVGSSIRILWGNQKLEGRMRSSEGRSLLLSLEKSIGDLINEAFLFHDPWELLEELSQRLYDSNKSKKKRNRIKQLLEPTIPPKHPIEKNKTNFHELFYRSKYNPATFVWGPPGTGKTYTLARVAANKYFQGKKVLILSHSNQAVDVLLLEIVQFLTKKARFQEGDVLRYGTGSKQVIEKPVTTQKLLETREPKLAKEKESITVEKRLIKHDLAHSFSKRDSESLLVMEKKLATLLEKVRQKELTFLKEAKIVGTTLAKAATDAAIYEKEFDIVIVDEASMAYVPQIAFAASLGKRVIVSGDFKQLPPIAAARHSLVEKWLKEDIFHRSGVVDSMENGTLHPHLMLLKEQRRMHPQISAFTNQYIYAGKVFDHSSMISKRNELIAQRPFPNLASILIDTSFTGQHCIQEKSSNSRLNLWQLFLSFQLIHEAYHGGAKSIGYVTPYRAQALLMEQLLQSLYEQEKAVADIISATVHRFQGSERDVMIFDTVDSYPTERSSMLLTGKDSERLVNVAITRTKGKFIQVSDRTFIKNNVYKGKTIRQLVEHQEQAKQVITHQQIGTWIKHQHPKLQWIHALKLEQVFRDLKSATKSITISCPSPLPNEWLDVLATKGERVKLTIISEQTRTSKLKASFNDQEVPFPFVIIDEQILWLGLPLEGVKNNHPPYVAARLVSPTFVEYLLSVLSLNQIRT</sequence>
<name>A0A1S2LEJ8_9BACI</name>
<dbReference type="Pfam" id="PF13086">
    <property type="entry name" value="AAA_11"/>
    <property type="match status" value="1"/>
</dbReference>
<dbReference type="CDD" id="cd18808">
    <property type="entry name" value="SF1_C_Upf1"/>
    <property type="match status" value="1"/>
</dbReference>
<feature type="domain" description="AAA+ ATPase" evidence="6">
    <location>
        <begin position="155"/>
        <end position="410"/>
    </location>
</feature>
<dbReference type="GO" id="GO:0016787">
    <property type="term" value="F:hydrolase activity"/>
    <property type="evidence" value="ECO:0007669"/>
    <property type="project" value="UniProtKB-KW"/>
</dbReference>
<dbReference type="InterPro" id="IPR047187">
    <property type="entry name" value="SF1_C_Upf1"/>
</dbReference>
<evidence type="ECO:0000313" key="7">
    <source>
        <dbReference type="EMBL" id="OIJ10786.1"/>
    </source>
</evidence>
<dbReference type="Pfam" id="PF13087">
    <property type="entry name" value="AAA_12"/>
    <property type="match status" value="1"/>
</dbReference>
<dbReference type="EMBL" id="LQXD01000145">
    <property type="protein sequence ID" value="OIJ10786.1"/>
    <property type="molecule type" value="Genomic_DNA"/>
</dbReference>
<dbReference type="InterPro" id="IPR050534">
    <property type="entry name" value="Coronavir_polyprotein_1ab"/>
</dbReference>
<dbReference type="KEGG" id="aia:AWH56_020185"/>
<evidence type="ECO:0000256" key="3">
    <source>
        <dbReference type="ARBA" id="ARBA00022801"/>
    </source>
</evidence>
<evidence type="ECO:0000256" key="1">
    <source>
        <dbReference type="ARBA" id="ARBA00007913"/>
    </source>
</evidence>
<evidence type="ECO:0000256" key="2">
    <source>
        <dbReference type="ARBA" id="ARBA00022741"/>
    </source>
</evidence>
<keyword evidence="4 7" id="KW-0347">Helicase</keyword>
<evidence type="ECO:0000256" key="5">
    <source>
        <dbReference type="ARBA" id="ARBA00022840"/>
    </source>
</evidence>
<keyword evidence="3" id="KW-0378">Hydrolase</keyword>
<dbReference type="InterPro" id="IPR003593">
    <property type="entry name" value="AAA+_ATPase"/>
</dbReference>
<organism evidence="7 9">
    <name type="scientific">Anaerobacillus isosaccharinicus</name>
    <dbReference type="NCBI Taxonomy" id="1532552"/>
    <lineage>
        <taxon>Bacteria</taxon>
        <taxon>Bacillati</taxon>
        <taxon>Bacillota</taxon>
        <taxon>Bacilli</taxon>
        <taxon>Bacillales</taxon>
        <taxon>Bacillaceae</taxon>
        <taxon>Anaerobacillus</taxon>
    </lineage>
</organism>
<keyword evidence="2" id="KW-0547">Nucleotide-binding</keyword>
<dbReference type="InterPro" id="IPR041677">
    <property type="entry name" value="DNA2/NAM7_AAA_11"/>
</dbReference>
<evidence type="ECO:0000256" key="4">
    <source>
        <dbReference type="ARBA" id="ARBA00022806"/>
    </source>
</evidence>
<dbReference type="OrthoDB" id="9757917at2"/>
<dbReference type="GO" id="GO:0043139">
    <property type="term" value="F:5'-3' DNA helicase activity"/>
    <property type="evidence" value="ECO:0007669"/>
    <property type="project" value="TreeGrafter"/>
</dbReference>
<dbReference type="PANTHER" id="PTHR43788:SF8">
    <property type="entry name" value="DNA-BINDING PROTEIN SMUBP-2"/>
    <property type="match status" value="1"/>
</dbReference>
<dbReference type="InterPro" id="IPR027417">
    <property type="entry name" value="P-loop_NTPase"/>
</dbReference>
<evidence type="ECO:0000259" key="6">
    <source>
        <dbReference type="SMART" id="SM00382"/>
    </source>
</evidence>
<reference evidence="8 9" key="3">
    <citation type="journal article" date="2019" name="Int. J. Syst. Evol. Microbiol.">
        <title>Anaerobacillus isosaccharinicus sp. nov., an alkaliphilic bacterium which degrades isosaccharinic acid.</title>
        <authorList>
            <person name="Bassil N.M."/>
            <person name="Lloyd J.R."/>
        </authorList>
    </citation>
    <scope>NUCLEOTIDE SEQUENCE [LARGE SCALE GENOMIC DNA]</scope>
    <source>
        <strain evidence="8 9">NB2006</strain>
    </source>
</reference>
<dbReference type="EMBL" id="CP063356">
    <property type="protein sequence ID" value="QOY35008.1"/>
    <property type="molecule type" value="Genomic_DNA"/>
</dbReference>
<dbReference type="AlphaFoldDB" id="A0A1S2LEJ8"/>
<dbReference type="GO" id="GO:0005524">
    <property type="term" value="F:ATP binding"/>
    <property type="evidence" value="ECO:0007669"/>
    <property type="project" value="UniProtKB-KW"/>
</dbReference>
<dbReference type="Proteomes" id="UP000180175">
    <property type="component" value="Chromosome"/>
</dbReference>
<gene>
    <name evidence="8" type="ORF">AWH56_020185</name>
    <name evidence="7" type="ORF">AWH56_16660</name>
</gene>
<evidence type="ECO:0000313" key="9">
    <source>
        <dbReference type="Proteomes" id="UP000180175"/>
    </source>
</evidence>
<dbReference type="SMART" id="SM00382">
    <property type="entry name" value="AAA"/>
    <property type="match status" value="1"/>
</dbReference>
<reference evidence="7 9" key="1">
    <citation type="submission" date="2016-10" db="EMBL/GenBank/DDBJ databases">
        <title>Draft genome sequences of four alkaliphilic bacteria belonging to the Anaerobacillus genus.</title>
        <authorList>
            <person name="Bassil N.M."/>
            <person name="Lloyd J.R."/>
        </authorList>
    </citation>
    <scope>NUCLEOTIDE SEQUENCE [LARGE SCALE GENOMIC DNA]</scope>
    <source>
        <strain evidence="7 9">NB2006</strain>
    </source>
</reference>
<reference evidence="8 9" key="2">
    <citation type="journal article" date="2017" name="Genome Announc.">
        <title>Draft Genome Sequences of Four Alkaliphilic Bacteria Belonging to the Anaerobacillus Genus.</title>
        <authorList>
            <person name="Bassil N.M."/>
            <person name="Lloyd J.R."/>
        </authorList>
    </citation>
    <scope>NUCLEOTIDE SEQUENCE [LARGE SCALE GENOMIC DNA]</scope>
    <source>
        <strain evidence="8 9">NB2006</strain>
    </source>
</reference>
<keyword evidence="9" id="KW-1185">Reference proteome</keyword>
<dbReference type="InterPro" id="IPR041679">
    <property type="entry name" value="DNA2/NAM7-like_C"/>
</dbReference>